<evidence type="ECO:0000256" key="1">
    <source>
        <dbReference type="SAM" id="Phobius"/>
    </source>
</evidence>
<keyword evidence="1" id="KW-0472">Membrane</keyword>
<reference evidence="2 3" key="1">
    <citation type="submission" date="2018-03" db="EMBL/GenBank/DDBJ databases">
        <title>Genomic Encyclopedia of Type Strains, Phase III (KMG-III): the genomes of soil and plant-associated and newly described type strains.</title>
        <authorList>
            <person name="Whitman W."/>
        </authorList>
    </citation>
    <scope>NUCLEOTIDE SEQUENCE [LARGE SCALE GENOMIC DNA]</scope>
    <source>
        <strain evidence="2 3">CGMCC 1.12484</strain>
    </source>
</reference>
<dbReference type="AlphaFoldDB" id="A0A2T0VI78"/>
<keyword evidence="3" id="KW-1185">Reference proteome</keyword>
<feature type="transmembrane region" description="Helical" evidence="1">
    <location>
        <begin position="70"/>
        <end position="90"/>
    </location>
</feature>
<feature type="transmembrane region" description="Helical" evidence="1">
    <location>
        <begin position="96"/>
        <end position="116"/>
    </location>
</feature>
<keyword evidence="1" id="KW-1133">Transmembrane helix</keyword>
<name>A0A2T0VI78_9MICO</name>
<dbReference type="EMBL" id="PVTL01000001">
    <property type="protein sequence ID" value="PRY69939.1"/>
    <property type="molecule type" value="Genomic_DNA"/>
</dbReference>
<protein>
    <submittedName>
        <fullName evidence="2">Uncharacterized protein</fullName>
    </submittedName>
</protein>
<accession>A0A2T0VI78</accession>
<dbReference type="Proteomes" id="UP000237983">
    <property type="component" value="Unassembled WGS sequence"/>
</dbReference>
<feature type="transmembrane region" description="Helical" evidence="1">
    <location>
        <begin position="37"/>
        <end position="58"/>
    </location>
</feature>
<comment type="caution">
    <text evidence="2">The sequence shown here is derived from an EMBL/GenBank/DDBJ whole genome shotgun (WGS) entry which is preliminary data.</text>
</comment>
<evidence type="ECO:0000313" key="3">
    <source>
        <dbReference type="Proteomes" id="UP000237983"/>
    </source>
</evidence>
<dbReference type="OrthoDB" id="5115907at2"/>
<feature type="transmembrane region" description="Helical" evidence="1">
    <location>
        <begin position="7"/>
        <end position="25"/>
    </location>
</feature>
<evidence type="ECO:0000313" key="2">
    <source>
        <dbReference type="EMBL" id="PRY69939.1"/>
    </source>
</evidence>
<sequence length="159" mass="17618">MSYRRLLYLGQFVAAVVLPTWVLVSRGILADGVGWELLVYLFACPALFLSMVVVGALINARVSVRSIRAVSWRDASLLTVWYLAIVAYGLWAFQALAVAVVLLSIAAFWVSAWTLFRETRARFRGIVADFERAAQPPGAAGPTVEPRRIIVINPDEKPR</sequence>
<organism evidence="2 3">
    <name type="scientific">Glaciihabitans tibetensis</name>
    <dbReference type="NCBI Taxonomy" id="1266600"/>
    <lineage>
        <taxon>Bacteria</taxon>
        <taxon>Bacillati</taxon>
        <taxon>Actinomycetota</taxon>
        <taxon>Actinomycetes</taxon>
        <taxon>Micrococcales</taxon>
        <taxon>Microbacteriaceae</taxon>
        <taxon>Glaciihabitans</taxon>
    </lineage>
</organism>
<gene>
    <name evidence="2" type="ORF">B0I08_10161</name>
</gene>
<proteinExistence type="predicted"/>
<keyword evidence="1" id="KW-0812">Transmembrane</keyword>
<dbReference type="RefSeq" id="WP_106208703.1">
    <property type="nucleotide sequence ID" value="NZ_PVTL01000001.1"/>
</dbReference>